<name>A0A1U7NZ93_9DEIO</name>
<evidence type="ECO:0000313" key="2">
    <source>
        <dbReference type="EMBL" id="OLV18236.1"/>
    </source>
</evidence>
<dbReference type="AlphaFoldDB" id="A0A1U7NZ93"/>
<dbReference type="PANTHER" id="PTHR35882:SF2">
    <property type="entry name" value="PELA"/>
    <property type="match status" value="1"/>
</dbReference>
<evidence type="ECO:0000259" key="1">
    <source>
        <dbReference type="Pfam" id="PF03537"/>
    </source>
</evidence>
<dbReference type="STRING" id="249408.BOO71_0006412"/>
<dbReference type="Proteomes" id="UP000186607">
    <property type="component" value="Unassembled WGS sequence"/>
</dbReference>
<dbReference type="Pfam" id="PF03537">
    <property type="entry name" value="Glyco_hydro_114"/>
    <property type="match status" value="1"/>
</dbReference>
<dbReference type="SUPFAM" id="SSF51445">
    <property type="entry name" value="(Trans)glycosidases"/>
    <property type="match status" value="1"/>
</dbReference>
<keyword evidence="3" id="KW-1185">Reference proteome</keyword>
<gene>
    <name evidence="2" type="ORF">BOO71_0006412</name>
</gene>
<evidence type="ECO:0000313" key="3">
    <source>
        <dbReference type="Proteomes" id="UP000186607"/>
    </source>
</evidence>
<dbReference type="Gene3D" id="3.20.20.70">
    <property type="entry name" value="Aldolase class I"/>
    <property type="match status" value="1"/>
</dbReference>
<comment type="caution">
    <text evidence="2">The sequence shown here is derived from an EMBL/GenBank/DDBJ whole genome shotgun (WGS) entry which is preliminary data.</text>
</comment>
<dbReference type="InterPro" id="IPR004352">
    <property type="entry name" value="GH114_TIM-barrel"/>
</dbReference>
<sequence>MVLQPEHYTPTDILWLRDQGVTVLAYMSVGEDPSPEPSAWSRKTRNPDWGTWYVKIGHAGWTARLHAAAECHLQHFDGLLLDTLDGSVLFPSDRSPLLRTLRSLRKRHPTAYILANRGFDLLPDVAPYIDAVLLESFTTSWEDGYRKLRPHELAYTAEMLRRVRAQGLQVFALDYACTPQQRRVALSRARALNVSTFVSVRNLTAL</sequence>
<dbReference type="InterPro" id="IPR013785">
    <property type="entry name" value="Aldolase_TIM"/>
</dbReference>
<accession>A0A1U7NZ93</accession>
<organism evidence="2 3">
    <name type="scientific">Deinococcus marmoris</name>
    <dbReference type="NCBI Taxonomy" id="249408"/>
    <lineage>
        <taxon>Bacteria</taxon>
        <taxon>Thermotogati</taxon>
        <taxon>Deinococcota</taxon>
        <taxon>Deinococci</taxon>
        <taxon>Deinococcales</taxon>
        <taxon>Deinococcaceae</taxon>
        <taxon>Deinococcus</taxon>
    </lineage>
</organism>
<dbReference type="InterPro" id="IPR017853">
    <property type="entry name" value="GH"/>
</dbReference>
<protein>
    <submittedName>
        <fullName evidence="2">Extracellular Matrix protein PelA</fullName>
    </submittedName>
</protein>
<reference evidence="2 3" key="1">
    <citation type="submission" date="2017-01" db="EMBL/GenBank/DDBJ databases">
        <title>Genome Analysis of Deinococcus marmoris KOPRI26562.</title>
        <authorList>
            <person name="Kim J.H."/>
            <person name="Oh H.-M."/>
        </authorList>
    </citation>
    <scope>NUCLEOTIDE SEQUENCE [LARGE SCALE GENOMIC DNA]</scope>
    <source>
        <strain evidence="2 3">KOPRI26562</strain>
    </source>
</reference>
<dbReference type="PANTHER" id="PTHR35882">
    <property type="entry name" value="PELA"/>
    <property type="match status" value="1"/>
</dbReference>
<dbReference type="EMBL" id="MSTI01000070">
    <property type="protein sequence ID" value="OLV18236.1"/>
    <property type="molecule type" value="Genomic_DNA"/>
</dbReference>
<proteinExistence type="predicted"/>
<feature type="domain" description="Glycoside-hydrolase family GH114 TIM-barrel" evidence="1">
    <location>
        <begin position="13"/>
        <end position="204"/>
    </location>
</feature>